<evidence type="ECO:0000313" key="4">
    <source>
        <dbReference type="Proteomes" id="UP001652625"/>
    </source>
</evidence>
<feature type="coiled-coil region" evidence="3">
    <location>
        <begin position="58"/>
        <end position="92"/>
    </location>
</feature>
<reference evidence="4" key="1">
    <citation type="submission" date="2025-05" db="UniProtKB">
        <authorList>
            <consortium name="RefSeq"/>
        </authorList>
    </citation>
    <scope>NUCLEOTIDE SEQUENCE [LARGE SCALE GENOMIC DNA]</scope>
</reference>
<dbReference type="PANTHER" id="PTHR28575:SF1">
    <property type="entry name" value="MEIOSIS-SPECIFIC PROTEIN MEI4"/>
    <property type="match status" value="1"/>
</dbReference>
<keyword evidence="1" id="KW-0469">Meiosis</keyword>
<dbReference type="InterPro" id="IPR025888">
    <property type="entry name" value="MEI4"/>
</dbReference>
<evidence type="ECO:0000313" key="5">
    <source>
        <dbReference type="RefSeq" id="XP_065647532.1"/>
    </source>
</evidence>
<keyword evidence="4" id="KW-1185">Reference proteome</keyword>
<accession>A0ABM4BEY6</accession>
<proteinExistence type="inferred from homology"/>
<comment type="similarity">
    <text evidence="2">Belongs to the MEI4L family.</text>
</comment>
<gene>
    <name evidence="5" type="primary">LOC101240747</name>
</gene>
<evidence type="ECO:0000256" key="2">
    <source>
        <dbReference type="ARBA" id="ARBA00093453"/>
    </source>
</evidence>
<organism evidence="4 5">
    <name type="scientific">Hydra vulgaris</name>
    <name type="common">Hydra</name>
    <name type="synonym">Hydra attenuata</name>
    <dbReference type="NCBI Taxonomy" id="6087"/>
    <lineage>
        <taxon>Eukaryota</taxon>
        <taxon>Metazoa</taxon>
        <taxon>Cnidaria</taxon>
        <taxon>Hydrozoa</taxon>
        <taxon>Hydroidolina</taxon>
        <taxon>Anthoathecata</taxon>
        <taxon>Aplanulata</taxon>
        <taxon>Hydridae</taxon>
        <taxon>Hydra</taxon>
    </lineage>
</organism>
<protein>
    <submittedName>
        <fullName evidence="5">Uncharacterized protein LOC101240747 isoform X2</fullName>
    </submittedName>
</protein>
<sequence length="377" mass="43598">MFCKNIGMSTNISNTAQNEAYAITFKIALATSIIRTKPSHLTSIQYINKLVKKIKSSEETWRTKAGKLQEKLNEARREIILLQLKNAKLDSNSSGMDIDFFVNSSKDSQKSNNIEIVPVRLKIKEEKYKCCDQFLMADYSPPQGPRGHYNRGGYSFFCVTSISNWYDTLKKDENYLEVIMVNLKQCVKDLEKSLQNISCNNHTVKALESCMKNIVEFLQNEKFSNDNELIKNCSHLGEVIIAMIMNSDEYLIKEQLSVLLLELSSSCSNVRDSCYDSLVKVICGYSMLLKDLSSFYSLDCKKYNSMFYICNTLRVLSFSTFPKWNNRFLDFNKLRLRKKVSSHLKLSRFFVFSAFWVKAFYGLTTRSVRKLLLSEQF</sequence>
<keyword evidence="3" id="KW-0175">Coiled coil</keyword>
<dbReference type="GeneID" id="101240747"/>
<reference evidence="5" key="2">
    <citation type="submission" date="2025-08" db="UniProtKB">
        <authorList>
            <consortium name="RefSeq"/>
        </authorList>
    </citation>
    <scope>IDENTIFICATION</scope>
</reference>
<evidence type="ECO:0000256" key="3">
    <source>
        <dbReference type="SAM" id="Coils"/>
    </source>
</evidence>
<name>A0ABM4BEY6_HYDVU</name>
<dbReference type="Proteomes" id="UP001652625">
    <property type="component" value="Chromosome 02"/>
</dbReference>
<dbReference type="PANTHER" id="PTHR28575">
    <property type="entry name" value="MEIOSIS-SPECIFIC PROTEIN MEI4"/>
    <property type="match status" value="1"/>
</dbReference>
<dbReference type="RefSeq" id="XP_065647532.1">
    <property type="nucleotide sequence ID" value="XM_065791460.1"/>
</dbReference>
<evidence type="ECO:0000256" key="1">
    <source>
        <dbReference type="ARBA" id="ARBA00023254"/>
    </source>
</evidence>